<keyword evidence="3" id="KW-1185">Reference proteome</keyword>
<keyword evidence="1" id="KW-0812">Transmembrane</keyword>
<accession>A0A3E1NH56</accession>
<evidence type="ECO:0000256" key="1">
    <source>
        <dbReference type="SAM" id="Phobius"/>
    </source>
</evidence>
<evidence type="ECO:0000313" key="3">
    <source>
        <dbReference type="Proteomes" id="UP000261284"/>
    </source>
</evidence>
<dbReference type="AlphaFoldDB" id="A0A3E1NH56"/>
<proteinExistence type="predicted"/>
<reference evidence="2 3" key="1">
    <citation type="submission" date="2018-08" db="EMBL/GenBank/DDBJ databases">
        <title>Chitinophagaceae sp. K23C18032701, a novel bacterium isolated from forest soil.</title>
        <authorList>
            <person name="Wang C."/>
        </authorList>
    </citation>
    <scope>NUCLEOTIDE SEQUENCE [LARGE SCALE GENOMIC DNA]</scope>
    <source>
        <strain evidence="2 3">K23C18032701</strain>
    </source>
</reference>
<evidence type="ECO:0000313" key="2">
    <source>
        <dbReference type="EMBL" id="RFM27128.1"/>
    </source>
</evidence>
<dbReference type="Proteomes" id="UP000261284">
    <property type="component" value="Unassembled WGS sequence"/>
</dbReference>
<keyword evidence="1" id="KW-0472">Membrane</keyword>
<gene>
    <name evidence="2" type="ORF">DXN05_16835</name>
</gene>
<keyword evidence="1" id="KW-1133">Transmembrane helix</keyword>
<dbReference type="EMBL" id="QTJU01000006">
    <property type="protein sequence ID" value="RFM27128.1"/>
    <property type="molecule type" value="Genomic_DNA"/>
</dbReference>
<name>A0A3E1NH56_9BACT</name>
<feature type="transmembrane region" description="Helical" evidence="1">
    <location>
        <begin position="30"/>
        <end position="49"/>
    </location>
</feature>
<organism evidence="2 3">
    <name type="scientific">Deminuibacter soli</name>
    <dbReference type="NCBI Taxonomy" id="2291815"/>
    <lineage>
        <taxon>Bacteria</taxon>
        <taxon>Pseudomonadati</taxon>
        <taxon>Bacteroidota</taxon>
        <taxon>Chitinophagia</taxon>
        <taxon>Chitinophagales</taxon>
        <taxon>Chitinophagaceae</taxon>
        <taxon>Deminuibacter</taxon>
    </lineage>
</organism>
<sequence length="71" mass="8277">MYYAAPFPYCTYSYSNKKAPDKRRGQRKCFHNGIILIVICFFAKVIKLMKTRKSFFTNKLKSGLGDELTNN</sequence>
<comment type="caution">
    <text evidence="2">The sequence shown here is derived from an EMBL/GenBank/DDBJ whole genome shotgun (WGS) entry which is preliminary data.</text>
</comment>
<protein>
    <submittedName>
        <fullName evidence="2">Uncharacterized protein</fullName>
    </submittedName>
</protein>